<protein>
    <recommendedName>
        <fullName evidence="4">Bacterial surface antigen (D15) domain-containing protein</fullName>
    </recommendedName>
</protein>
<dbReference type="InterPro" id="IPR000184">
    <property type="entry name" value="Bac_surfAg_D15"/>
</dbReference>
<evidence type="ECO:0000256" key="2">
    <source>
        <dbReference type="ARBA" id="ARBA00023136"/>
    </source>
</evidence>
<feature type="chain" id="PRO_5006391469" description="Bacterial surface antigen (D15) domain-containing protein" evidence="3">
    <location>
        <begin position="20"/>
        <end position="387"/>
    </location>
</feature>
<keyword evidence="6" id="KW-1185">Reference proteome</keyword>
<keyword evidence="3" id="KW-0732">Signal</keyword>
<comment type="caution">
    <text evidence="5">The sequence shown here is derived from an EMBL/GenBank/DDBJ whole genome shotgun (WGS) entry which is preliminary data.</text>
</comment>
<feature type="signal peptide" evidence="3">
    <location>
        <begin position="1"/>
        <end position="19"/>
    </location>
</feature>
<proteinExistence type="predicted"/>
<organism evidence="5 6">
    <name type="scientific">Stenotrophomonas panacihumi</name>
    <dbReference type="NCBI Taxonomy" id="676599"/>
    <lineage>
        <taxon>Bacteria</taxon>
        <taxon>Pseudomonadati</taxon>
        <taxon>Pseudomonadota</taxon>
        <taxon>Gammaproteobacteria</taxon>
        <taxon>Lysobacterales</taxon>
        <taxon>Lysobacteraceae</taxon>
        <taxon>Stenotrophomonas</taxon>
    </lineage>
</organism>
<sequence length="387" mass="42995">MARCLLGLAAWPLLAGAQASDAAPAKPGFWQLMHDPQDGKLDMSEWLLNHRGVLPVPIVITEPALGYGGGVALMFFHRPEGSAATRTTASGQTRFISPNIYGVMGMKTENGSNAYGGGAMLHFDEDRWRYKGGVAKASFNLDFYTQGRFFPVQEIGYNVDGLASFQQVARRIGDDDFYVGLTWIYMDLDVSFDTASDSQFFEDKELAQKSSGLGLMLEYDTRDNPFTPSSGWTAALDANFYREGFGGEVDFDSYRAHTFAYWPMFDKRLVVGGRLDLRAVGGDVPFYRLPYVDMRGIAAGRYQDRRAAMVETELRWNLTPRWALIGFVGAGRAWGRKDDFGDATTAVAKGGGFRYLLARKLGLYGGLDYAWGPDDHTFYIQMGSAWR</sequence>
<feature type="domain" description="Bacterial surface antigen (D15)" evidence="4">
    <location>
        <begin position="124"/>
        <end position="358"/>
    </location>
</feature>
<reference evidence="5 6" key="1">
    <citation type="submission" date="2015-10" db="EMBL/GenBank/DDBJ databases">
        <title>Genome sequencing and analysis of members of genus Stenotrophomonas.</title>
        <authorList>
            <person name="Patil P.P."/>
            <person name="Midha S."/>
            <person name="Patil P.B."/>
        </authorList>
    </citation>
    <scope>NUCLEOTIDE SEQUENCE [LARGE SCALE GENOMIC DNA]</scope>
    <source>
        <strain evidence="5 6">JCM 16536</strain>
    </source>
</reference>
<evidence type="ECO:0000313" key="5">
    <source>
        <dbReference type="EMBL" id="KRG46794.1"/>
    </source>
</evidence>
<dbReference type="Gene3D" id="2.40.160.50">
    <property type="entry name" value="membrane protein fhac: a member of the omp85/tpsb transporter family"/>
    <property type="match status" value="1"/>
</dbReference>
<accession>A0A0R0AXI7</accession>
<dbReference type="GO" id="GO:0019867">
    <property type="term" value="C:outer membrane"/>
    <property type="evidence" value="ECO:0007669"/>
    <property type="project" value="InterPro"/>
</dbReference>
<dbReference type="STRING" id="676599.ARC20_04440"/>
<dbReference type="EMBL" id="LLXU01000051">
    <property type="protein sequence ID" value="KRG46794.1"/>
    <property type="molecule type" value="Genomic_DNA"/>
</dbReference>
<dbReference type="AlphaFoldDB" id="A0A0R0AXI7"/>
<evidence type="ECO:0000256" key="3">
    <source>
        <dbReference type="SAM" id="SignalP"/>
    </source>
</evidence>
<evidence type="ECO:0000259" key="4">
    <source>
        <dbReference type="Pfam" id="PF01103"/>
    </source>
</evidence>
<dbReference type="Pfam" id="PF01103">
    <property type="entry name" value="Omp85"/>
    <property type="match status" value="1"/>
</dbReference>
<gene>
    <name evidence="5" type="ORF">ARC20_04440</name>
</gene>
<name>A0A0R0AXI7_9GAMM</name>
<dbReference type="RefSeq" id="WP_057644148.1">
    <property type="nucleotide sequence ID" value="NZ_LLXU01000051.1"/>
</dbReference>
<evidence type="ECO:0000313" key="6">
    <source>
        <dbReference type="Proteomes" id="UP000051802"/>
    </source>
</evidence>
<dbReference type="Proteomes" id="UP000051802">
    <property type="component" value="Unassembled WGS sequence"/>
</dbReference>
<comment type="subcellular location">
    <subcellularLocation>
        <location evidence="1">Membrane</location>
    </subcellularLocation>
</comment>
<keyword evidence="2" id="KW-0472">Membrane</keyword>
<evidence type="ECO:0000256" key="1">
    <source>
        <dbReference type="ARBA" id="ARBA00004370"/>
    </source>
</evidence>